<organism evidence="1 2">
    <name type="scientific">Brassica cretica</name>
    <name type="common">Mustard</name>
    <dbReference type="NCBI Taxonomy" id="69181"/>
    <lineage>
        <taxon>Eukaryota</taxon>
        <taxon>Viridiplantae</taxon>
        <taxon>Streptophyta</taxon>
        <taxon>Embryophyta</taxon>
        <taxon>Tracheophyta</taxon>
        <taxon>Spermatophyta</taxon>
        <taxon>Magnoliopsida</taxon>
        <taxon>eudicotyledons</taxon>
        <taxon>Gunneridae</taxon>
        <taxon>Pentapetalae</taxon>
        <taxon>rosids</taxon>
        <taxon>malvids</taxon>
        <taxon>Brassicales</taxon>
        <taxon>Brassicaceae</taxon>
        <taxon>Brassiceae</taxon>
        <taxon>Brassica</taxon>
    </lineage>
</organism>
<dbReference type="EMBL" id="QGKW02000717">
    <property type="protein sequence ID" value="KAF2596194.1"/>
    <property type="molecule type" value="Genomic_DNA"/>
</dbReference>
<protein>
    <submittedName>
        <fullName evidence="1">Uncharacterized protein</fullName>
    </submittedName>
</protein>
<evidence type="ECO:0000313" key="2">
    <source>
        <dbReference type="Proteomes" id="UP000712281"/>
    </source>
</evidence>
<reference evidence="1" key="1">
    <citation type="submission" date="2019-12" db="EMBL/GenBank/DDBJ databases">
        <title>Genome sequencing and annotation of Brassica cretica.</title>
        <authorList>
            <person name="Studholme D.J."/>
            <person name="Sarris P.F."/>
        </authorList>
    </citation>
    <scope>NUCLEOTIDE SEQUENCE</scope>
    <source>
        <strain evidence="1">PFS-001/15</strain>
        <tissue evidence="1">Leaf</tissue>
    </source>
</reference>
<name>A0A8S9KMV3_BRACR</name>
<dbReference type="Proteomes" id="UP000712281">
    <property type="component" value="Unassembled WGS sequence"/>
</dbReference>
<sequence>MLRSELVRRWSLKSGMSRMVMSKLNDKPEEIELLHQDHPRKKVDVRESPLLEITGLKKSRNFTDLMLKEHQLRTPSRKNIASGLISITLKCVGPSMGEKPPLTTDKLQVSVTYKV</sequence>
<proteinExistence type="predicted"/>
<evidence type="ECO:0000313" key="1">
    <source>
        <dbReference type="EMBL" id="KAF2596194.1"/>
    </source>
</evidence>
<accession>A0A8S9KMV3</accession>
<comment type="caution">
    <text evidence="1">The sequence shown here is derived from an EMBL/GenBank/DDBJ whole genome shotgun (WGS) entry which is preliminary data.</text>
</comment>
<gene>
    <name evidence="1" type="ORF">F2Q68_00008821</name>
</gene>
<dbReference type="AlphaFoldDB" id="A0A8S9KMV3"/>